<evidence type="ECO:0000313" key="1">
    <source>
        <dbReference type="EMBL" id="BAT26786.1"/>
    </source>
</evidence>
<accession>A0A0P0YZ13</accession>
<dbReference type="RefSeq" id="WP_266102179.1">
    <property type="nucleotide sequence ID" value="NZ_BBWN01000055.1"/>
</dbReference>
<organism evidence="1">
    <name type="scientific">Aurantimonas coralicida</name>
    <dbReference type="NCBI Taxonomy" id="182270"/>
    <lineage>
        <taxon>Bacteria</taxon>
        <taxon>Pseudomonadati</taxon>
        <taxon>Pseudomonadota</taxon>
        <taxon>Alphaproteobacteria</taxon>
        <taxon>Hyphomicrobiales</taxon>
        <taxon>Aurantimonadaceae</taxon>
        <taxon>Aurantimonas</taxon>
    </lineage>
</organism>
<reference evidence="1" key="1">
    <citation type="journal article" date="2015" name="Proc. Natl. Acad. Sci. U.S.A.">
        <title>Bacterial clade with the ribosomal RNA operon on a small plasmid rather than the chromosome.</title>
        <authorList>
            <person name="Anda M."/>
            <person name="Ohtsubo Y."/>
            <person name="Okubo T."/>
            <person name="Sugawara M."/>
            <person name="Nagata Y."/>
            <person name="Tsuda M."/>
            <person name="Minamisawa K."/>
            <person name="Mitsui H."/>
        </authorList>
    </citation>
    <scope>NUCLEOTIDE SEQUENCE</scope>
    <source>
        <strain evidence="1">DSM 14790</strain>
    </source>
</reference>
<protein>
    <submittedName>
        <fullName evidence="1">Uncharacterized protein</fullName>
    </submittedName>
</protein>
<name>A0A0P0YZ13_9HYPH</name>
<dbReference type="EMBL" id="LC066373">
    <property type="protein sequence ID" value="BAT26786.1"/>
    <property type="molecule type" value="Genomic_DNA"/>
</dbReference>
<dbReference type="AlphaFoldDB" id="A0A0P0YZ13"/>
<proteinExistence type="predicted"/>
<sequence>MTIDARAPKSYSRMIDYLRGATGSLREARRMRAEFRNRYPHLMD</sequence>